<organism evidence="1 2">
    <name type="scientific">Nephila pilipes</name>
    <name type="common">Giant wood spider</name>
    <name type="synonym">Nephila maculata</name>
    <dbReference type="NCBI Taxonomy" id="299642"/>
    <lineage>
        <taxon>Eukaryota</taxon>
        <taxon>Metazoa</taxon>
        <taxon>Ecdysozoa</taxon>
        <taxon>Arthropoda</taxon>
        <taxon>Chelicerata</taxon>
        <taxon>Arachnida</taxon>
        <taxon>Araneae</taxon>
        <taxon>Araneomorphae</taxon>
        <taxon>Entelegynae</taxon>
        <taxon>Araneoidea</taxon>
        <taxon>Nephilidae</taxon>
        <taxon>Nephila</taxon>
    </lineage>
</organism>
<dbReference type="AlphaFoldDB" id="A0A8X6NB87"/>
<evidence type="ECO:0000313" key="2">
    <source>
        <dbReference type="Proteomes" id="UP000887013"/>
    </source>
</evidence>
<accession>A0A8X6NB87</accession>
<keyword evidence="2" id="KW-1185">Reference proteome</keyword>
<proteinExistence type="predicted"/>
<gene>
    <name evidence="1" type="ORF">NPIL_395001</name>
</gene>
<comment type="caution">
    <text evidence="1">The sequence shown here is derived from an EMBL/GenBank/DDBJ whole genome shotgun (WGS) entry which is preliminary data.</text>
</comment>
<dbReference type="Proteomes" id="UP000887013">
    <property type="component" value="Unassembled WGS sequence"/>
</dbReference>
<dbReference type="EMBL" id="BMAW01007823">
    <property type="protein sequence ID" value="GFT05575.1"/>
    <property type="molecule type" value="Genomic_DNA"/>
</dbReference>
<evidence type="ECO:0000313" key="1">
    <source>
        <dbReference type="EMBL" id="GFT05575.1"/>
    </source>
</evidence>
<name>A0A8X6NB87_NEPPI</name>
<reference evidence="1" key="1">
    <citation type="submission" date="2020-08" db="EMBL/GenBank/DDBJ databases">
        <title>Multicomponent nature underlies the extraordinary mechanical properties of spider dragline silk.</title>
        <authorList>
            <person name="Kono N."/>
            <person name="Nakamura H."/>
            <person name="Mori M."/>
            <person name="Yoshida Y."/>
            <person name="Ohtoshi R."/>
            <person name="Malay A.D."/>
            <person name="Moran D.A.P."/>
            <person name="Tomita M."/>
            <person name="Numata K."/>
            <person name="Arakawa K."/>
        </authorList>
    </citation>
    <scope>NUCLEOTIDE SEQUENCE</scope>
</reference>
<protein>
    <submittedName>
        <fullName evidence="1">Uncharacterized protein</fullName>
    </submittedName>
</protein>
<sequence length="109" mass="11595">MGEGAADDIYPPPTTMKVQLPSCCAFHILQKFSQGAGRLLGVKKVQGESQEGRVPGGRKQRQNLGNVTISTPSSLFFSSYSHLGLTGNRSTSALQHIPVLGQSATHQTT</sequence>